<feature type="signal peptide" evidence="1">
    <location>
        <begin position="1"/>
        <end position="27"/>
    </location>
</feature>
<dbReference type="VEuPathDB" id="FungiDB:VP01_2396g2"/>
<feature type="chain" id="PRO_5005568124" description="Reverse transcriptase Ty1/copia-type domain-containing protein" evidence="1">
    <location>
        <begin position="28"/>
        <end position="123"/>
    </location>
</feature>
<evidence type="ECO:0000313" key="2">
    <source>
        <dbReference type="EMBL" id="KNZ56479.1"/>
    </source>
</evidence>
<feature type="non-terminal residue" evidence="2">
    <location>
        <position position="123"/>
    </location>
</feature>
<dbReference type="AlphaFoldDB" id="A0A0L6V6Y5"/>
<organism evidence="2 3">
    <name type="scientific">Puccinia sorghi</name>
    <dbReference type="NCBI Taxonomy" id="27349"/>
    <lineage>
        <taxon>Eukaryota</taxon>
        <taxon>Fungi</taxon>
        <taxon>Dikarya</taxon>
        <taxon>Basidiomycota</taxon>
        <taxon>Pucciniomycotina</taxon>
        <taxon>Pucciniomycetes</taxon>
        <taxon>Pucciniales</taxon>
        <taxon>Pucciniaceae</taxon>
        <taxon>Puccinia</taxon>
    </lineage>
</organism>
<keyword evidence="1" id="KW-0732">Signal</keyword>
<gene>
    <name evidence="2" type="ORF">VP01_2396g2</name>
</gene>
<sequence>MVNQEILSPLWLRILWILGKVPVEVICEEQDKMIDKIPQISDLEVPKNLKRAKRSELWQWWKKACLDEINSLKEFYVWEVLDEDPDLKIAGSWWVFAVERNSDNLILRFKARFVVQGFTQELG</sequence>
<dbReference type="EMBL" id="LAVV01007276">
    <property type="protein sequence ID" value="KNZ56479.1"/>
    <property type="molecule type" value="Genomic_DNA"/>
</dbReference>
<dbReference type="Proteomes" id="UP000037035">
    <property type="component" value="Unassembled WGS sequence"/>
</dbReference>
<accession>A0A0L6V6Y5</accession>
<comment type="caution">
    <text evidence="2">The sequence shown here is derived from an EMBL/GenBank/DDBJ whole genome shotgun (WGS) entry which is preliminary data.</text>
</comment>
<evidence type="ECO:0008006" key="4">
    <source>
        <dbReference type="Google" id="ProtNLM"/>
    </source>
</evidence>
<evidence type="ECO:0000256" key="1">
    <source>
        <dbReference type="SAM" id="SignalP"/>
    </source>
</evidence>
<evidence type="ECO:0000313" key="3">
    <source>
        <dbReference type="Proteomes" id="UP000037035"/>
    </source>
</evidence>
<protein>
    <recommendedName>
        <fullName evidence="4">Reverse transcriptase Ty1/copia-type domain-containing protein</fullName>
    </recommendedName>
</protein>
<keyword evidence="3" id="KW-1185">Reference proteome</keyword>
<reference evidence="2 3" key="1">
    <citation type="submission" date="2015-08" db="EMBL/GenBank/DDBJ databases">
        <title>Next Generation Sequencing and Analysis of the Genome of Puccinia sorghi L Schw, the Causal Agent of Maize Common Rust.</title>
        <authorList>
            <person name="Rochi L."/>
            <person name="Burguener G."/>
            <person name="Darino M."/>
            <person name="Turjanski A."/>
            <person name="Kreff E."/>
            <person name="Dieguez M.J."/>
            <person name="Sacco F."/>
        </authorList>
    </citation>
    <scope>NUCLEOTIDE SEQUENCE [LARGE SCALE GENOMIC DNA]</scope>
    <source>
        <strain evidence="2 3">RO10H11247</strain>
    </source>
</reference>
<name>A0A0L6V6Y5_9BASI</name>
<proteinExistence type="predicted"/>
<dbReference type="OrthoDB" id="3059824at2759"/>